<sequence>MSTVGTRFRDPMVGLGRFGDDILVRCPACSGHASVRPDRTAGEQRTARLHRRVTCSGCGQVAYWDAPQRGSGRLVPHLSGPEDPYFGLPLWLRTDFRGHVFWAYNASHLTLLEQYLTAGLRERGPAFSCCEMSMLEQLPAWMKVAKHRGDLLRAVQRLRARLP</sequence>
<dbReference type="RefSeq" id="WP_043530321.1">
    <property type="nucleotide sequence ID" value="NZ_BAABKU010000006.1"/>
</dbReference>
<evidence type="ECO:0008006" key="3">
    <source>
        <dbReference type="Google" id="ProtNLM"/>
    </source>
</evidence>
<name>A0A0A6UG85_ACTUT</name>
<evidence type="ECO:0000313" key="2">
    <source>
        <dbReference type="Proteomes" id="UP000054537"/>
    </source>
</evidence>
<accession>A0A0A6UG85</accession>
<reference evidence="1 2" key="1">
    <citation type="submission" date="2014-10" db="EMBL/GenBank/DDBJ databases">
        <title>Draft genome sequence of Actinoplanes utahensis NRRL 12052.</title>
        <authorList>
            <person name="Velasco-Bucheli B."/>
            <person name="del Cerro C."/>
            <person name="Hormigo D."/>
            <person name="Garcia J.L."/>
            <person name="Acebal C."/>
            <person name="Arroyo M."/>
            <person name="de la Mata I."/>
        </authorList>
    </citation>
    <scope>NUCLEOTIDE SEQUENCE [LARGE SCALE GENOMIC DNA]</scope>
    <source>
        <strain evidence="1 2">NRRL 12052</strain>
    </source>
</reference>
<proteinExistence type="predicted"/>
<gene>
    <name evidence="1" type="ORF">MB27_30660</name>
</gene>
<comment type="caution">
    <text evidence="1">The sequence shown here is derived from an EMBL/GenBank/DDBJ whole genome shotgun (WGS) entry which is preliminary data.</text>
</comment>
<organism evidence="1 2">
    <name type="scientific">Actinoplanes utahensis</name>
    <dbReference type="NCBI Taxonomy" id="1869"/>
    <lineage>
        <taxon>Bacteria</taxon>
        <taxon>Bacillati</taxon>
        <taxon>Actinomycetota</taxon>
        <taxon>Actinomycetes</taxon>
        <taxon>Micromonosporales</taxon>
        <taxon>Micromonosporaceae</taxon>
        <taxon>Actinoplanes</taxon>
    </lineage>
</organism>
<protein>
    <recommendedName>
        <fullName evidence="3">TFIIB-type zinc ribbon-containing protein</fullName>
    </recommendedName>
</protein>
<dbReference type="STRING" id="1869.MB27_30660"/>
<dbReference type="OrthoDB" id="7189707at2"/>
<dbReference type="eggNOG" id="ENOG50332TS">
    <property type="taxonomic scope" value="Bacteria"/>
</dbReference>
<dbReference type="AlphaFoldDB" id="A0A0A6UG85"/>
<dbReference type="EMBL" id="JRTT01000055">
    <property type="protein sequence ID" value="KHD74113.1"/>
    <property type="molecule type" value="Genomic_DNA"/>
</dbReference>
<keyword evidence="2" id="KW-1185">Reference proteome</keyword>
<evidence type="ECO:0000313" key="1">
    <source>
        <dbReference type="EMBL" id="KHD74113.1"/>
    </source>
</evidence>
<dbReference type="Proteomes" id="UP000054537">
    <property type="component" value="Unassembled WGS sequence"/>
</dbReference>